<evidence type="ECO:0000259" key="1">
    <source>
        <dbReference type="Pfam" id="PF03478"/>
    </source>
</evidence>
<accession>A0ABM0VI13</accession>
<organism evidence="2 3">
    <name type="scientific">Camelina sativa</name>
    <name type="common">False flax</name>
    <name type="synonym">Myagrum sativum</name>
    <dbReference type="NCBI Taxonomy" id="90675"/>
    <lineage>
        <taxon>Eukaryota</taxon>
        <taxon>Viridiplantae</taxon>
        <taxon>Streptophyta</taxon>
        <taxon>Embryophyta</taxon>
        <taxon>Tracheophyta</taxon>
        <taxon>Spermatophyta</taxon>
        <taxon>Magnoliopsida</taxon>
        <taxon>eudicotyledons</taxon>
        <taxon>Gunneridae</taxon>
        <taxon>Pentapetalae</taxon>
        <taxon>rosids</taxon>
        <taxon>malvids</taxon>
        <taxon>Brassicales</taxon>
        <taxon>Brassicaceae</taxon>
        <taxon>Camelineae</taxon>
        <taxon>Camelina</taxon>
    </lineage>
</organism>
<dbReference type="Proteomes" id="UP000694864">
    <property type="component" value="Chromosome 13"/>
</dbReference>
<reference evidence="3" key="2">
    <citation type="submission" date="2025-08" db="UniProtKB">
        <authorList>
            <consortium name="RefSeq"/>
        </authorList>
    </citation>
    <scope>IDENTIFICATION</scope>
    <source>
        <tissue evidence="3">Leaf</tissue>
    </source>
</reference>
<dbReference type="InterPro" id="IPR005174">
    <property type="entry name" value="KIB1-4_b-propeller"/>
</dbReference>
<evidence type="ECO:0000313" key="3">
    <source>
        <dbReference type="RefSeq" id="XP_010456475.1"/>
    </source>
</evidence>
<feature type="domain" description="KIB1-4 beta-propeller" evidence="1">
    <location>
        <begin position="81"/>
        <end position="326"/>
    </location>
</feature>
<sequence length="365" mass="40934">MSLLLNQPSKVWLRKHTLVRSSPLASSGFSTTLLQSPPCFVAGPDPYGNLKYDTTIERRSANRSELELVKKLPVKSVFNDAMVVVGSSHGWALNKGDGSLRLQDDLIPVASVTDPKRIPLPPFVTLPQCQTQIITNVSMSSSSPGDEDCVVAVKFLGPQISFCRPAHSNSEWINIRISNPCFSSSRVMFSEKHNKFCMPGSGGHLIGSWYLGKHNDDPKLQTVHFKKLPKLNKAKRKLLHSCYTSEYLVESRFTGETFMVKCYKKTAKIVDGIAKMETKALMVFKLDEEGNAVYNEDIRDLIMFLSHSEPFCVPASYLPLQIDNSVVAILDVDELALVNMHEDFFIDNEIDRKIMSPYFIPPQFI</sequence>
<dbReference type="RefSeq" id="XP_010456475.1">
    <property type="nucleotide sequence ID" value="XM_010458173.2"/>
</dbReference>
<dbReference type="GeneID" id="104737926"/>
<dbReference type="PANTHER" id="PTHR31681:SF34">
    <property type="entry name" value="DUF295 DOMAIN-CONTAINING PROTEIN"/>
    <property type="match status" value="1"/>
</dbReference>
<gene>
    <name evidence="3" type="primary">LOC104737926</name>
</gene>
<protein>
    <submittedName>
        <fullName evidence="3">Uncharacterized protein LOC104737926</fullName>
    </submittedName>
</protein>
<keyword evidence="2" id="KW-1185">Reference proteome</keyword>
<dbReference type="Pfam" id="PF03478">
    <property type="entry name" value="Beta-prop_KIB1-4"/>
    <property type="match status" value="1"/>
</dbReference>
<name>A0ABM0VI13_CAMSA</name>
<proteinExistence type="predicted"/>
<evidence type="ECO:0000313" key="2">
    <source>
        <dbReference type="Proteomes" id="UP000694864"/>
    </source>
</evidence>
<reference evidence="2" key="1">
    <citation type="journal article" date="2014" name="Nat. Commun.">
        <title>The emerging biofuel crop Camelina sativa retains a highly undifferentiated hexaploid genome structure.</title>
        <authorList>
            <person name="Kagale S."/>
            <person name="Koh C."/>
            <person name="Nixon J."/>
            <person name="Bollina V."/>
            <person name="Clarke W.E."/>
            <person name="Tuteja R."/>
            <person name="Spillane C."/>
            <person name="Robinson S.J."/>
            <person name="Links M.G."/>
            <person name="Clarke C."/>
            <person name="Higgins E.E."/>
            <person name="Huebert T."/>
            <person name="Sharpe A.G."/>
            <person name="Parkin I.A."/>
        </authorList>
    </citation>
    <scope>NUCLEOTIDE SEQUENCE [LARGE SCALE GENOMIC DNA]</scope>
    <source>
        <strain evidence="2">cv. DH55</strain>
    </source>
</reference>
<dbReference type="PANTHER" id="PTHR31681">
    <property type="entry name" value="C2H2-LIKE ZINC FINGER PROTEIN"/>
    <property type="match status" value="1"/>
</dbReference>